<dbReference type="Pfam" id="PF01910">
    <property type="entry name" value="Thiamine_BP"/>
    <property type="match status" value="1"/>
</dbReference>
<dbReference type="eggNOG" id="arCOG04373">
    <property type="taxonomic scope" value="Archaea"/>
</dbReference>
<protein>
    <recommendedName>
        <fullName evidence="2">Thiamine-binding protein domain-containing protein</fullName>
    </recommendedName>
</protein>
<evidence type="ECO:0000256" key="1">
    <source>
        <dbReference type="ARBA" id="ARBA00010272"/>
    </source>
</evidence>
<name>U2DH26_9EURY</name>
<accession>U2DH26</accession>
<dbReference type="SUPFAM" id="SSF89957">
    <property type="entry name" value="MTH1187/YkoF-like"/>
    <property type="match status" value="1"/>
</dbReference>
<sequence>MTAFGFLSVAPVIEGSMSGEVAKAVAAIEDHDVGYETTPMGTIIEAENAEALFEAAADAHAAVDADRVETFLKIDDKRAVEQAAGEKVEAVADELGHEPRRDAEE</sequence>
<dbReference type="PANTHER" id="PTHR33777">
    <property type="entry name" value="UPF0045 PROTEIN ECM15"/>
    <property type="match status" value="1"/>
</dbReference>
<reference evidence="3 4" key="1">
    <citation type="journal article" date="2011" name="J. Bacteriol.">
        <title>Genome sequence of Halorhabdus tiamatea, the first archaeon isolated from a deep-sea anoxic brine lake.</title>
        <authorList>
            <person name="Antunes A."/>
            <person name="Alam I."/>
            <person name="Bajic V.B."/>
            <person name="Stingl U."/>
        </authorList>
    </citation>
    <scope>NUCLEOTIDE SEQUENCE [LARGE SCALE GENOMIC DNA]</scope>
    <source>
        <strain evidence="3 4">SARL4B</strain>
    </source>
</reference>
<evidence type="ECO:0000313" key="4">
    <source>
        <dbReference type="Proteomes" id="UP000003861"/>
    </source>
</evidence>
<dbReference type="GO" id="GO:0005829">
    <property type="term" value="C:cytosol"/>
    <property type="evidence" value="ECO:0007669"/>
    <property type="project" value="TreeGrafter"/>
</dbReference>
<dbReference type="PATRIC" id="fig|1033806.13.peg.2394"/>
<evidence type="ECO:0000259" key="2">
    <source>
        <dbReference type="Pfam" id="PF01910"/>
    </source>
</evidence>
<dbReference type="GeneID" id="23800404"/>
<dbReference type="AlphaFoldDB" id="U2DH26"/>
<dbReference type="RefSeq" id="WP_008527197.1">
    <property type="nucleotide sequence ID" value="NC_021921.1"/>
</dbReference>
<reference evidence="3 4" key="2">
    <citation type="journal article" date="2013" name="PLoS ONE">
        <title>INDIGO - INtegrated Data Warehouse of MIcrobial GenOmes with Examples from the Red Sea Extremophiles.</title>
        <authorList>
            <person name="Alam I."/>
            <person name="Antunes A."/>
            <person name="Kamau A.A."/>
            <person name="Ba Alawi W."/>
            <person name="Kalkatawi M."/>
            <person name="Stingl U."/>
            <person name="Bajic V.B."/>
        </authorList>
    </citation>
    <scope>NUCLEOTIDE SEQUENCE [LARGE SCALE GENOMIC DNA]</scope>
    <source>
        <strain evidence="3 4">SARL4B</strain>
    </source>
</reference>
<organism evidence="3 4">
    <name type="scientific">Halorhabdus tiamatea SARL4B</name>
    <dbReference type="NCBI Taxonomy" id="1033806"/>
    <lineage>
        <taxon>Archaea</taxon>
        <taxon>Methanobacteriati</taxon>
        <taxon>Methanobacteriota</taxon>
        <taxon>Stenosarchaea group</taxon>
        <taxon>Halobacteria</taxon>
        <taxon>Halobacteriales</taxon>
        <taxon>Haloarculaceae</taxon>
        <taxon>Halorhabdus</taxon>
    </lineage>
</organism>
<evidence type="ECO:0000313" key="3">
    <source>
        <dbReference type="EMBL" id="ERJ05307.1"/>
    </source>
</evidence>
<dbReference type="OrthoDB" id="10763at2157"/>
<dbReference type="InterPro" id="IPR051614">
    <property type="entry name" value="UPF0045_domain"/>
</dbReference>
<dbReference type="InterPro" id="IPR002767">
    <property type="entry name" value="Thiamine_BP"/>
</dbReference>
<comment type="similarity">
    <text evidence="1">Belongs to the UPF0045 family.</text>
</comment>
<dbReference type="PANTHER" id="PTHR33777:SF1">
    <property type="entry name" value="UPF0045 PROTEIN ECM15"/>
    <property type="match status" value="1"/>
</dbReference>
<feature type="domain" description="Thiamine-binding protein" evidence="2">
    <location>
        <begin position="7"/>
        <end position="91"/>
    </location>
</feature>
<proteinExistence type="inferred from homology"/>
<gene>
    <name evidence="3" type="ORF">HLRTI_002696</name>
</gene>
<dbReference type="Proteomes" id="UP000003861">
    <property type="component" value="Unassembled WGS sequence"/>
</dbReference>
<dbReference type="InterPro" id="IPR029756">
    <property type="entry name" value="MTH1187/YkoF-like"/>
</dbReference>
<comment type="caution">
    <text evidence="3">The sequence shown here is derived from an EMBL/GenBank/DDBJ whole genome shotgun (WGS) entry which is preliminary data.</text>
</comment>
<dbReference type="EMBL" id="AFNT02000037">
    <property type="protein sequence ID" value="ERJ05307.1"/>
    <property type="molecule type" value="Genomic_DNA"/>
</dbReference>
<dbReference type="STRING" id="1033806.HTIA_1037"/>
<dbReference type="Gene3D" id="3.30.70.930">
    <property type="match status" value="1"/>
</dbReference>